<dbReference type="EMBL" id="DTGA01000097">
    <property type="protein sequence ID" value="HGB31059.1"/>
    <property type="molecule type" value="Genomic_DNA"/>
</dbReference>
<comment type="caution">
    <text evidence="1">The sequence shown here is derived from an EMBL/GenBank/DDBJ whole genome shotgun (WGS) entry which is preliminary data.</text>
</comment>
<evidence type="ECO:0000313" key="1">
    <source>
        <dbReference type="EMBL" id="HGB31059.1"/>
    </source>
</evidence>
<reference evidence="1" key="1">
    <citation type="journal article" date="2020" name="mSystems">
        <title>Genome- and Community-Level Interaction Insights into Carbon Utilization and Element Cycling Functions of Hydrothermarchaeota in Hydrothermal Sediment.</title>
        <authorList>
            <person name="Zhou Z."/>
            <person name="Liu Y."/>
            <person name="Xu W."/>
            <person name="Pan J."/>
            <person name="Luo Z.H."/>
            <person name="Li M."/>
        </authorList>
    </citation>
    <scope>NUCLEOTIDE SEQUENCE [LARGE SCALE GENOMIC DNA]</scope>
    <source>
        <strain evidence="1">SpSt-751</strain>
    </source>
</reference>
<accession>A0A7C3SNB1</accession>
<protein>
    <submittedName>
        <fullName evidence="1">Uncharacterized protein</fullName>
    </submittedName>
</protein>
<sequence length="70" mass="7926">MAIYYAITLHTEQGKSRVFVSSVKVDYDEEAVELLGSDNPEDMQIILTESEAKSVVKGLSKQLEKHRKNK</sequence>
<dbReference type="AlphaFoldDB" id="A0A7C3SNB1"/>
<name>A0A7C3SNB1_9BACT</name>
<gene>
    <name evidence="1" type="ORF">ENV35_04200</name>
</gene>
<proteinExistence type="predicted"/>
<organism evidence="1">
    <name type="scientific">Dictyoglomus turgidum</name>
    <dbReference type="NCBI Taxonomy" id="513050"/>
    <lineage>
        <taxon>Bacteria</taxon>
        <taxon>Pseudomonadati</taxon>
        <taxon>Dictyoglomota</taxon>
        <taxon>Dictyoglomia</taxon>
        <taxon>Dictyoglomales</taxon>
        <taxon>Dictyoglomaceae</taxon>
        <taxon>Dictyoglomus</taxon>
    </lineage>
</organism>